<dbReference type="RefSeq" id="WP_114054639.1">
    <property type="nucleotide sequence ID" value="NZ_CP030862.1"/>
</dbReference>
<dbReference type="EMBL" id="CP030862">
    <property type="protein sequence ID" value="AXE23458.1"/>
    <property type="molecule type" value="Genomic_DNA"/>
</dbReference>
<evidence type="ECO:0000313" key="3">
    <source>
        <dbReference type="EMBL" id="AXE23458.1"/>
    </source>
</evidence>
<reference evidence="3 4" key="1">
    <citation type="submission" date="2018-01" db="EMBL/GenBank/DDBJ databases">
        <title>Draft genome Sequence of streptomyces globosus LZH-48.</title>
        <authorList>
            <person name="Ran K."/>
            <person name="Li Z."/>
            <person name="Wei S."/>
            <person name="Dong R."/>
        </authorList>
    </citation>
    <scope>NUCLEOTIDE SEQUENCE [LARGE SCALE GENOMIC DNA]</scope>
    <source>
        <strain evidence="3 4">LZH-48</strain>
    </source>
</reference>
<dbReference type="Pfam" id="PF03807">
    <property type="entry name" value="F420_oxidored"/>
    <property type="match status" value="1"/>
</dbReference>
<sequence>MRIALLGTGEVCHVLAPALLARGHEVVVGTRSPGATLEQNAAYARVAARLPALKLRTFADAVPGADLVVNAIDGPSCVAALTPLAPALAGRVVMDVSSPLDWSVPDAALDPVDTDSLGERLQRALPQARVVKTLNTLAAAAMAAPGAIGDGDHTVFVSGDDPDAKTLVGGLLRSLGWKDVLDLGGIRTARATEMMLRMWIDTATALGTPLFGFKIVR</sequence>
<dbReference type="GO" id="GO:0016491">
    <property type="term" value="F:oxidoreductase activity"/>
    <property type="evidence" value="ECO:0007669"/>
    <property type="project" value="UniProtKB-KW"/>
</dbReference>
<evidence type="ECO:0000313" key="4">
    <source>
        <dbReference type="Proteomes" id="UP000252004"/>
    </source>
</evidence>
<feature type="domain" description="Pyrroline-5-carboxylate reductase catalytic N-terminal" evidence="2">
    <location>
        <begin position="2"/>
        <end position="98"/>
    </location>
</feature>
<gene>
    <name evidence="3" type="ORF">C0216_08250</name>
</gene>
<dbReference type="OrthoDB" id="3194817at2"/>
<proteinExistence type="predicted"/>
<dbReference type="InterPro" id="IPR036291">
    <property type="entry name" value="NAD(P)-bd_dom_sf"/>
</dbReference>
<evidence type="ECO:0000259" key="2">
    <source>
        <dbReference type="Pfam" id="PF03807"/>
    </source>
</evidence>
<protein>
    <submittedName>
        <fullName evidence="3">NADP oxidoreductase</fullName>
    </submittedName>
</protein>
<name>A0A344TXT7_9ACTN</name>
<dbReference type="InterPro" id="IPR051267">
    <property type="entry name" value="STEAP_metalloreductase"/>
</dbReference>
<accession>A0A344TXT7</accession>
<dbReference type="Proteomes" id="UP000252004">
    <property type="component" value="Chromosome"/>
</dbReference>
<dbReference type="PANTHER" id="PTHR14239">
    <property type="entry name" value="DUDULIN-RELATED"/>
    <property type="match status" value="1"/>
</dbReference>
<keyword evidence="1" id="KW-0560">Oxidoreductase</keyword>
<dbReference type="InterPro" id="IPR028939">
    <property type="entry name" value="P5C_Rdtase_cat_N"/>
</dbReference>
<evidence type="ECO:0000256" key="1">
    <source>
        <dbReference type="ARBA" id="ARBA00023002"/>
    </source>
</evidence>
<dbReference type="SUPFAM" id="SSF51735">
    <property type="entry name" value="NAD(P)-binding Rossmann-fold domains"/>
    <property type="match status" value="1"/>
</dbReference>
<keyword evidence="4" id="KW-1185">Reference proteome</keyword>
<dbReference type="KEGG" id="sgz:C0216_08250"/>
<dbReference type="Gene3D" id="3.40.50.720">
    <property type="entry name" value="NAD(P)-binding Rossmann-like Domain"/>
    <property type="match status" value="1"/>
</dbReference>
<organism evidence="3 4">
    <name type="scientific">Streptomyces globosus</name>
    <dbReference type="NCBI Taxonomy" id="68209"/>
    <lineage>
        <taxon>Bacteria</taxon>
        <taxon>Bacillati</taxon>
        <taxon>Actinomycetota</taxon>
        <taxon>Actinomycetes</taxon>
        <taxon>Kitasatosporales</taxon>
        <taxon>Streptomycetaceae</taxon>
        <taxon>Streptomyces</taxon>
    </lineage>
</organism>
<dbReference type="AlphaFoldDB" id="A0A344TXT7"/>